<accession>A0A6C0LQQ3</accession>
<reference evidence="2" key="1">
    <citation type="journal article" date="2020" name="Nature">
        <title>Giant virus diversity and host interactions through global metagenomics.</title>
        <authorList>
            <person name="Schulz F."/>
            <person name="Roux S."/>
            <person name="Paez-Espino D."/>
            <person name="Jungbluth S."/>
            <person name="Walsh D.A."/>
            <person name="Denef V.J."/>
            <person name="McMahon K.D."/>
            <person name="Konstantinidis K.T."/>
            <person name="Eloe-Fadrosh E.A."/>
            <person name="Kyrpides N.C."/>
            <person name="Woyke T."/>
        </authorList>
    </citation>
    <scope>NUCLEOTIDE SEQUENCE</scope>
    <source>
        <strain evidence="2">GVMAG-M-3300027963-41</strain>
    </source>
</reference>
<sequence>MAGTFGAAIFFDNAQKHIDEVQASCPRITCVKIPESYSHSPSIDIDDPLMVDYITRNHLQHNSYLAFSNRLAGRTHGYDPVSGINQPHVDYFNAWEAHTHAMGPNRALILDWDRTITVMEGVILPPQAATFAGNGILSALMPLYSAIIMQEPQLREVTTVDALMYLCGGGGRLNAIVQWLNAVAHQGIHIMILTNNKACVTAPHLFNELVVTLLQGYPNYSITCSGNMVYHGDKGLALRQDPRFNALCGAAMAGGRRNKNSKTNTRRRYKKRKTMRFR</sequence>
<evidence type="ECO:0000313" key="2">
    <source>
        <dbReference type="EMBL" id="QHU31914.1"/>
    </source>
</evidence>
<name>A0A6C0LQQ3_9ZZZZ</name>
<organism evidence="2">
    <name type="scientific">viral metagenome</name>
    <dbReference type="NCBI Taxonomy" id="1070528"/>
    <lineage>
        <taxon>unclassified sequences</taxon>
        <taxon>metagenomes</taxon>
        <taxon>organismal metagenomes</taxon>
    </lineage>
</organism>
<dbReference type="EMBL" id="MN740534">
    <property type="protein sequence ID" value="QHU31914.1"/>
    <property type="molecule type" value="Genomic_DNA"/>
</dbReference>
<protein>
    <submittedName>
        <fullName evidence="2">Uncharacterized protein</fullName>
    </submittedName>
</protein>
<evidence type="ECO:0000256" key="1">
    <source>
        <dbReference type="SAM" id="MobiDB-lite"/>
    </source>
</evidence>
<dbReference type="AlphaFoldDB" id="A0A6C0LQQ3"/>
<feature type="compositionally biased region" description="Basic residues" evidence="1">
    <location>
        <begin position="256"/>
        <end position="278"/>
    </location>
</feature>
<proteinExistence type="predicted"/>
<feature type="region of interest" description="Disordered" evidence="1">
    <location>
        <begin position="254"/>
        <end position="278"/>
    </location>
</feature>